<name>A0A0L8HBB4_OCTBM</name>
<dbReference type="AlphaFoldDB" id="A0A0L8HBB4"/>
<organism evidence="1">
    <name type="scientific">Octopus bimaculoides</name>
    <name type="common">California two-spotted octopus</name>
    <dbReference type="NCBI Taxonomy" id="37653"/>
    <lineage>
        <taxon>Eukaryota</taxon>
        <taxon>Metazoa</taxon>
        <taxon>Spiralia</taxon>
        <taxon>Lophotrochozoa</taxon>
        <taxon>Mollusca</taxon>
        <taxon>Cephalopoda</taxon>
        <taxon>Coleoidea</taxon>
        <taxon>Octopodiformes</taxon>
        <taxon>Octopoda</taxon>
        <taxon>Incirrata</taxon>
        <taxon>Octopodidae</taxon>
        <taxon>Octopus</taxon>
    </lineage>
</organism>
<reference evidence="1" key="1">
    <citation type="submission" date="2015-07" db="EMBL/GenBank/DDBJ databases">
        <title>MeaNS - Measles Nucleotide Surveillance Program.</title>
        <authorList>
            <person name="Tran T."/>
            <person name="Druce J."/>
        </authorList>
    </citation>
    <scope>NUCLEOTIDE SEQUENCE</scope>
    <source>
        <strain evidence="1">UCB-OBI-ISO-001</strain>
        <tissue evidence="1">Gonad</tissue>
    </source>
</reference>
<proteinExistence type="predicted"/>
<protein>
    <submittedName>
        <fullName evidence="1">Uncharacterized protein</fullName>
    </submittedName>
</protein>
<accession>A0A0L8HBB4</accession>
<evidence type="ECO:0000313" key="1">
    <source>
        <dbReference type="EMBL" id="KOF86566.1"/>
    </source>
</evidence>
<sequence length="50" mass="6045">MIFFSCPLNRQPVQMDRQTKPAVFYRILLLKHLTNFIILIPKRQTLHKHV</sequence>
<dbReference type="EMBL" id="KQ418609">
    <property type="protein sequence ID" value="KOF86566.1"/>
    <property type="molecule type" value="Genomic_DNA"/>
</dbReference>
<gene>
    <name evidence="1" type="ORF">OCBIM_22018341mg</name>
</gene>